<evidence type="ECO:0000313" key="1">
    <source>
        <dbReference type="EnsemblPlants" id="AVESA.00010b.r2.2CG0277240.1.CDS"/>
    </source>
</evidence>
<dbReference type="EnsemblPlants" id="AVESA.00010b.r2.2CG0277240.1">
    <property type="protein sequence ID" value="AVESA.00010b.r2.2CG0277240.1.CDS"/>
    <property type="gene ID" value="AVESA.00010b.r2.2CG0277240"/>
</dbReference>
<sequence length="984" mass="111226">MELAAGAMDPLLGKLGELLLDEYNLSKKVKKGVSSLATELTMMHAALRKVGDIPRDQLDDQTRIWAGKVRELSYEMEDAADAFMVRLEESPDGEPLTIKKRVKKFLKKSTRLFRKGKDLHQISDAIEEAQDLAKQLGELRQRYGLEMHGAGGAAVDPRLMAMYKDVTELVGIEDTRDEVVKMLIGDDEWKTRQLKTVSIVGFGGLGKTTLAKAVYEKIRDQFDCGAFVSVSQSPDMKRIFKDILYDLDYSKYGEIHMTTMGEKQLIDELLKFLKDKRYLIIIDDIWDEQVWRFIKCAFSENSFGSRLITTTRKLNVSEACCSSSEDTVYKMKSLSDDYSGRLFYKRIFQRESGCPDELKQVSIDILKKCGGVPLAIITIASILASNQQIKTKEQWYMLLNSIGRGLAEGDSVEEMQKILSFSYYDLPSQLKTCLLYMSTFPEDYKIIRVRLIWRWIAEGFLQTEKQQGTSMFEVGEDYFSELVNRSLIMPVGIDDEGRAKACRVHDMVLDLIRSLSSEENLVTVLDCTESSIPKSGNKVRRLSLQNSTGALCQLASKSMSQVRSVTLFQPAISVMPSLARFGVLRVLDLEGCKMSESWYKANLMYIGDLLHLRYLRLGESSAEELQMEIEKLQHLQVLDLTGFRMRKLPSSVFLLRHLLCLRIYEYSDIPAGMGKLMSLEELNFLLVYSSDQSNAKELGHLAELRVLEIRWSDSDEALEEVVVESLSNLRKLRSLIIRAWPSVRRATMMLDGWVPSPQLRRFSSKVLFTALPTWINSSSLPLLSSLHIELDELQQGDIQVIGTLPSLRDLRLAAQGGVGVDSAPEESFVASADSFPRVKQCIFYKLHILPSMFPRGAMPMVEILQFTVRATAIANAELDVSMGNLPSLDRVQADLLCERSSSHAAVKEAEAALMLSAEAHPNRPTLVIQRQLDDDSVLFRRQEYDDLDSDTQQEPSWLEPEEESSEPEEESSEGAEEDGVHLTE</sequence>
<protein>
    <submittedName>
        <fullName evidence="1">Uncharacterized protein</fullName>
    </submittedName>
</protein>
<dbReference type="Proteomes" id="UP001732700">
    <property type="component" value="Chromosome 2C"/>
</dbReference>
<name>A0ACD5UM99_AVESA</name>
<accession>A0ACD5UM99</accession>
<organism evidence="1 2">
    <name type="scientific">Avena sativa</name>
    <name type="common">Oat</name>
    <dbReference type="NCBI Taxonomy" id="4498"/>
    <lineage>
        <taxon>Eukaryota</taxon>
        <taxon>Viridiplantae</taxon>
        <taxon>Streptophyta</taxon>
        <taxon>Embryophyta</taxon>
        <taxon>Tracheophyta</taxon>
        <taxon>Spermatophyta</taxon>
        <taxon>Magnoliopsida</taxon>
        <taxon>Liliopsida</taxon>
        <taxon>Poales</taxon>
        <taxon>Poaceae</taxon>
        <taxon>BOP clade</taxon>
        <taxon>Pooideae</taxon>
        <taxon>Poodae</taxon>
        <taxon>Poeae</taxon>
        <taxon>Poeae Chloroplast Group 1 (Aveneae type)</taxon>
        <taxon>Aveninae</taxon>
        <taxon>Avena</taxon>
    </lineage>
</organism>
<reference evidence="1" key="1">
    <citation type="submission" date="2021-05" db="EMBL/GenBank/DDBJ databases">
        <authorList>
            <person name="Scholz U."/>
            <person name="Mascher M."/>
            <person name="Fiebig A."/>
        </authorList>
    </citation>
    <scope>NUCLEOTIDE SEQUENCE [LARGE SCALE GENOMIC DNA]</scope>
</reference>
<evidence type="ECO:0000313" key="2">
    <source>
        <dbReference type="Proteomes" id="UP001732700"/>
    </source>
</evidence>
<keyword evidence="2" id="KW-1185">Reference proteome</keyword>
<proteinExistence type="predicted"/>
<reference evidence="1" key="2">
    <citation type="submission" date="2025-09" db="UniProtKB">
        <authorList>
            <consortium name="EnsemblPlants"/>
        </authorList>
    </citation>
    <scope>IDENTIFICATION</scope>
</reference>